<dbReference type="EMBL" id="JACEIK010031894">
    <property type="protein sequence ID" value="MCE5166779.1"/>
    <property type="molecule type" value="Genomic_DNA"/>
</dbReference>
<feature type="non-terminal residue" evidence="2">
    <location>
        <position position="1"/>
    </location>
</feature>
<keyword evidence="3" id="KW-1185">Reference proteome</keyword>
<proteinExistence type="predicted"/>
<organism evidence="2 3">
    <name type="scientific">Datura stramonium</name>
    <name type="common">Jimsonweed</name>
    <name type="synonym">Common thornapple</name>
    <dbReference type="NCBI Taxonomy" id="4076"/>
    <lineage>
        <taxon>Eukaryota</taxon>
        <taxon>Viridiplantae</taxon>
        <taxon>Streptophyta</taxon>
        <taxon>Embryophyta</taxon>
        <taxon>Tracheophyta</taxon>
        <taxon>Spermatophyta</taxon>
        <taxon>Magnoliopsida</taxon>
        <taxon>eudicotyledons</taxon>
        <taxon>Gunneridae</taxon>
        <taxon>Pentapetalae</taxon>
        <taxon>asterids</taxon>
        <taxon>lamiids</taxon>
        <taxon>Solanales</taxon>
        <taxon>Solanaceae</taxon>
        <taxon>Solanoideae</taxon>
        <taxon>Datureae</taxon>
        <taxon>Datura</taxon>
    </lineage>
</organism>
<comment type="caution">
    <text evidence="2">The sequence shown here is derived from an EMBL/GenBank/DDBJ whole genome shotgun (WGS) entry which is preliminary data.</text>
</comment>
<evidence type="ECO:0000256" key="1">
    <source>
        <dbReference type="SAM" id="MobiDB-lite"/>
    </source>
</evidence>
<protein>
    <submittedName>
        <fullName evidence="2">Uncharacterized protein</fullName>
    </submittedName>
</protein>
<feature type="region of interest" description="Disordered" evidence="1">
    <location>
        <begin position="1"/>
        <end position="61"/>
    </location>
</feature>
<gene>
    <name evidence="2" type="ORF">HAX54_026199</name>
</gene>
<dbReference type="Proteomes" id="UP000823775">
    <property type="component" value="Unassembled WGS sequence"/>
</dbReference>
<sequence length="61" mass="6573">VRQACVDKDDDVEDFENPTLVGDSDVQAAPSNAKKQGDAPGKEKEAQQKLTAIPRPPPPYP</sequence>
<evidence type="ECO:0000313" key="3">
    <source>
        <dbReference type="Proteomes" id="UP000823775"/>
    </source>
</evidence>
<feature type="compositionally biased region" description="Basic and acidic residues" evidence="1">
    <location>
        <begin position="35"/>
        <end position="47"/>
    </location>
</feature>
<evidence type="ECO:0000313" key="2">
    <source>
        <dbReference type="EMBL" id="MCE5166779.1"/>
    </source>
</evidence>
<name>A0ABS8Y9Q2_DATST</name>
<reference evidence="2 3" key="1">
    <citation type="journal article" date="2021" name="BMC Genomics">
        <title>Datura genome reveals duplications of psychoactive alkaloid biosynthetic genes and high mutation rate following tissue culture.</title>
        <authorList>
            <person name="Rajewski A."/>
            <person name="Carter-House D."/>
            <person name="Stajich J."/>
            <person name="Litt A."/>
        </authorList>
    </citation>
    <scope>NUCLEOTIDE SEQUENCE [LARGE SCALE GENOMIC DNA]</scope>
    <source>
        <strain evidence="2">AR-01</strain>
    </source>
</reference>
<accession>A0ABS8Y9Q2</accession>